<proteinExistence type="predicted"/>
<dbReference type="Proteomes" id="UP000592216">
    <property type="component" value="Unassembled WGS sequence"/>
</dbReference>
<sequence length="167" mass="18623">MLDDLKAKYRGATTFSFGNGPRMADDILELVVQGRKTASCGALRDYDGAARLPVAGQYFIVKDGRRKPGAVIRVTQVTINSATEVTEEFALATGEFSSREEWFDDLVAYFGGHEAWTEDTPLVCWRFELVEVLTDRFGMGDLVALTQSGAPRDPFDFRLSSHSHHRQ</sequence>
<gene>
    <name evidence="2" type="ORF">HJ536_01245</name>
</gene>
<evidence type="ECO:0000259" key="1">
    <source>
        <dbReference type="SMART" id="SM01022"/>
    </source>
</evidence>
<dbReference type="RefSeq" id="WP_177156403.1">
    <property type="nucleotide sequence ID" value="NZ_JABCJE010000001.1"/>
</dbReference>
<comment type="caution">
    <text evidence="2">The sequence shown here is derived from an EMBL/GenBank/DDBJ whole genome shotgun (WGS) entry which is preliminary data.</text>
</comment>
<organism evidence="2 3">
    <name type="scientific">Donghicola mangrovi</name>
    <dbReference type="NCBI Taxonomy" id="2729614"/>
    <lineage>
        <taxon>Bacteria</taxon>
        <taxon>Pseudomonadati</taxon>
        <taxon>Pseudomonadota</taxon>
        <taxon>Alphaproteobacteria</taxon>
        <taxon>Rhodobacterales</taxon>
        <taxon>Roseobacteraceae</taxon>
        <taxon>Donghicola</taxon>
    </lineage>
</organism>
<reference evidence="2 3" key="1">
    <citation type="submission" date="2020-04" db="EMBL/GenBank/DDBJ databases">
        <title>Donghicola sp., a member of the Rhodobacteraceae family isolated from mangrove forest in Thailand.</title>
        <authorList>
            <person name="Charoenyingcharoen P."/>
            <person name="Yukphan P."/>
        </authorList>
    </citation>
    <scope>NUCLEOTIDE SEQUENCE [LARGE SCALE GENOMIC DNA]</scope>
    <source>
        <strain evidence="2 3">B5-SW-15</strain>
    </source>
</reference>
<dbReference type="Pfam" id="PF04266">
    <property type="entry name" value="ASCH"/>
    <property type="match status" value="1"/>
</dbReference>
<dbReference type="InterPro" id="IPR007374">
    <property type="entry name" value="ASCH_domain"/>
</dbReference>
<dbReference type="SMART" id="SM01022">
    <property type="entry name" value="ASCH"/>
    <property type="match status" value="1"/>
</dbReference>
<evidence type="ECO:0000313" key="3">
    <source>
        <dbReference type="Proteomes" id="UP000592216"/>
    </source>
</evidence>
<protein>
    <submittedName>
        <fullName evidence="2">ASCH domain-containing protein</fullName>
    </submittedName>
</protein>
<dbReference type="InterPro" id="IPR009326">
    <property type="entry name" value="DUF984"/>
</dbReference>
<dbReference type="SUPFAM" id="SSF88697">
    <property type="entry name" value="PUA domain-like"/>
    <property type="match status" value="1"/>
</dbReference>
<evidence type="ECO:0000313" key="2">
    <source>
        <dbReference type="EMBL" id="NVO21968.1"/>
    </source>
</evidence>
<name>A0A850Q4I1_9RHOB</name>
<accession>A0A850Q4I1</accession>
<dbReference type="PANTHER" id="PTHR39203:SF1">
    <property type="entry name" value="CYTOPLASMIC PROTEIN"/>
    <property type="match status" value="1"/>
</dbReference>
<dbReference type="Gene3D" id="3.10.400.10">
    <property type="entry name" value="Sulfate adenylyltransferase"/>
    <property type="match status" value="1"/>
</dbReference>
<dbReference type="PANTHER" id="PTHR39203">
    <property type="entry name" value="CYTOPLASMIC PROTEIN-RELATED"/>
    <property type="match status" value="1"/>
</dbReference>
<feature type="domain" description="ASCH" evidence="1">
    <location>
        <begin position="15"/>
        <end position="131"/>
    </location>
</feature>
<dbReference type="EMBL" id="JABCJE010000001">
    <property type="protein sequence ID" value="NVO21968.1"/>
    <property type="molecule type" value="Genomic_DNA"/>
</dbReference>
<dbReference type="InterPro" id="IPR015947">
    <property type="entry name" value="PUA-like_sf"/>
</dbReference>
<dbReference type="AlphaFoldDB" id="A0A850Q4I1"/>